<sequence length="121" mass="13557">MFFQIVIVLVLILLISKSMNRTGPSVIEKLVKKTAKYATMAQQDDSPMLAIMHANYSMAYLEALLDMASYRDINRVTNIDVKLFVEHIVSVQRTVTKKVVQKIPALQGEIDLYLSAIAGNV</sequence>
<dbReference type="AlphaFoldDB" id="A0A6C0JWE8"/>
<organism evidence="1">
    <name type="scientific">viral metagenome</name>
    <dbReference type="NCBI Taxonomy" id="1070528"/>
    <lineage>
        <taxon>unclassified sequences</taxon>
        <taxon>metagenomes</taxon>
        <taxon>organismal metagenomes</taxon>
    </lineage>
</organism>
<dbReference type="EMBL" id="MN740701">
    <property type="protein sequence ID" value="QHU09020.1"/>
    <property type="molecule type" value="Genomic_DNA"/>
</dbReference>
<proteinExistence type="predicted"/>
<evidence type="ECO:0000313" key="1">
    <source>
        <dbReference type="EMBL" id="QHU09020.1"/>
    </source>
</evidence>
<name>A0A6C0JWE8_9ZZZZ</name>
<reference evidence="1" key="1">
    <citation type="journal article" date="2020" name="Nature">
        <title>Giant virus diversity and host interactions through global metagenomics.</title>
        <authorList>
            <person name="Schulz F."/>
            <person name="Roux S."/>
            <person name="Paez-Espino D."/>
            <person name="Jungbluth S."/>
            <person name="Walsh D.A."/>
            <person name="Denef V.J."/>
            <person name="McMahon K.D."/>
            <person name="Konstantinidis K.T."/>
            <person name="Eloe-Fadrosh E.A."/>
            <person name="Kyrpides N.C."/>
            <person name="Woyke T."/>
        </authorList>
    </citation>
    <scope>NUCLEOTIDE SEQUENCE</scope>
    <source>
        <strain evidence="1">GVMAG-S-1064190-84</strain>
    </source>
</reference>
<protein>
    <submittedName>
        <fullName evidence="1">Uncharacterized protein</fullName>
    </submittedName>
</protein>
<accession>A0A6C0JWE8</accession>